<reference evidence="2" key="1">
    <citation type="journal article" date="2011" name="Genetics">
        <title>Massive changes in genome architecture accompany the transition to self-fertility in the filamentous fungus Neurospora tetrasperma.</title>
        <authorList>
            <person name="Ellison C.E."/>
            <person name="Stajich J.E."/>
            <person name="Jacobson D.J."/>
            <person name="Natvig D.O."/>
            <person name="Lapidus A."/>
            <person name="Foster B."/>
            <person name="Aerts A."/>
            <person name="Riley R."/>
            <person name="Lindquist E.A."/>
            <person name="Grigoriev I.V."/>
            <person name="Taylor J.W."/>
        </authorList>
    </citation>
    <scope>NUCLEOTIDE SEQUENCE [LARGE SCALE GENOMIC DNA]</scope>
    <source>
        <strain evidence="2">FGSC 2508 / P0657</strain>
    </source>
</reference>
<organism evidence="1 2">
    <name type="scientific">Neurospora tetrasperma (strain FGSC 2508 / ATCC MYA-4615 / P0657)</name>
    <dbReference type="NCBI Taxonomy" id="510951"/>
    <lineage>
        <taxon>Eukaryota</taxon>
        <taxon>Fungi</taxon>
        <taxon>Dikarya</taxon>
        <taxon>Ascomycota</taxon>
        <taxon>Pezizomycotina</taxon>
        <taxon>Sordariomycetes</taxon>
        <taxon>Sordariomycetidae</taxon>
        <taxon>Sordariales</taxon>
        <taxon>Sordariaceae</taxon>
        <taxon>Neurospora</taxon>
    </lineage>
</organism>
<dbReference type="GeneID" id="20822924"/>
<dbReference type="Proteomes" id="UP000008065">
    <property type="component" value="Unassembled WGS sequence"/>
</dbReference>
<evidence type="ECO:0000313" key="2">
    <source>
        <dbReference type="Proteomes" id="UP000008065"/>
    </source>
</evidence>
<dbReference type="RefSeq" id="XP_009848329.1">
    <property type="nucleotide sequence ID" value="XM_009850027.1"/>
</dbReference>
<sequence length="76" mass="8941">MRRALDSQAEVAFIGAENGRRLESPSPFIRVSRRKLRPFWLFEFQRRLFGPGDARVLQASYYMALRIVKMPRVDRG</sequence>
<dbReference type="HOGENOM" id="CLU_2655094_0_0_1"/>
<dbReference type="VEuPathDB" id="FungiDB:NEUTE1DRAFT_116038"/>
<protein>
    <submittedName>
        <fullName evidence="1">Uncharacterized protein</fullName>
    </submittedName>
</protein>
<evidence type="ECO:0000313" key="1">
    <source>
        <dbReference type="EMBL" id="EGO61226.1"/>
    </source>
</evidence>
<dbReference type="AlphaFoldDB" id="F8MC71"/>
<dbReference type="KEGG" id="nte:NEUTE1DRAFT116038"/>
<proteinExistence type="predicted"/>
<keyword evidence="2" id="KW-1185">Reference proteome</keyword>
<accession>F8MC71</accession>
<dbReference type="EMBL" id="GL891302">
    <property type="protein sequence ID" value="EGO61226.1"/>
    <property type="molecule type" value="Genomic_DNA"/>
</dbReference>
<gene>
    <name evidence="1" type="ORF">NEUTE1DRAFT_116038</name>
</gene>
<name>F8MC71_NEUT8</name>